<organism evidence="3 4">
    <name type="scientific">Amanita muscaria (strain Koide BX008)</name>
    <dbReference type="NCBI Taxonomy" id="946122"/>
    <lineage>
        <taxon>Eukaryota</taxon>
        <taxon>Fungi</taxon>
        <taxon>Dikarya</taxon>
        <taxon>Basidiomycota</taxon>
        <taxon>Agaricomycotina</taxon>
        <taxon>Agaricomycetes</taxon>
        <taxon>Agaricomycetidae</taxon>
        <taxon>Agaricales</taxon>
        <taxon>Pluteineae</taxon>
        <taxon>Amanitaceae</taxon>
        <taxon>Amanita</taxon>
    </lineage>
</organism>
<evidence type="ECO:0000256" key="1">
    <source>
        <dbReference type="SAM" id="MobiDB-lite"/>
    </source>
</evidence>
<name>A0A0C2XFG7_AMAMK</name>
<dbReference type="InterPro" id="IPR021848">
    <property type="entry name" value="HODM_asu-like"/>
</dbReference>
<dbReference type="InParanoid" id="A0A0C2XFG7"/>
<feature type="region of interest" description="Disordered" evidence="1">
    <location>
        <begin position="329"/>
        <end position="350"/>
    </location>
</feature>
<accession>A0A0C2XFG7</accession>
<dbReference type="STRING" id="946122.A0A0C2XFG7"/>
<reference evidence="3 4" key="1">
    <citation type="submission" date="2014-04" db="EMBL/GenBank/DDBJ databases">
        <title>Evolutionary Origins and Diversification of the Mycorrhizal Mutualists.</title>
        <authorList>
            <consortium name="DOE Joint Genome Institute"/>
            <consortium name="Mycorrhizal Genomics Consortium"/>
            <person name="Kohler A."/>
            <person name="Kuo A."/>
            <person name="Nagy L.G."/>
            <person name="Floudas D."/>
            <person name="Copeland A."/>
            <person name="Barry K.W."/>
            <person name="Cichocki N."/>
            <person name="Veneault-Fourrey C."/>
            <person name="LaButti K."/>
            <person name="Lindquist E.A."/>
            <person name="Lipzen A."/>
            <person name="Lundell T."/>
            <person name="Morin E."/>
            <person name="Murat C."/>
            <person name="Riley R."/>
            <person name="Ohm R."/>
            <person name="Sun H."/>
            <person name="Tunlid A."/>
            <person name="Henrissat B."/>
            <person name="Grigoriev I.V."/>
            <person name="Hibbett D.S."/>
            <person name="Martin F."/>
        </authorList>
    </citation>
    <scope>NUCLEOTIDE SEQUENCE [LARGE SCALE GENOMIC DNA]</scope>
    <source>
        <strain evidence="3 4">Koide BX008</strain>
    </source>
</reference>
<evidence type="ECO:0000313" key="3">
    <source>
        <dbReference type="EMBL" id="KIL68176.1"/>
    </source>
</evidence>
<keyword evidence="2" id="KW-1133">Transmembrane helix</keyword>
<feature type="transmembrane region" description="Helical" evidence="2">
    <location>
        <begin position="12"/>
        <end position="28"/>
    </location>
</feature>
<evidence type="ECO:0000256" key="2">
    <source>
        <dbReference type="SAM" id="Phobius"/>
    </source>
</evidence>
<keyword evidence="4" id="KW-1185">Reference proteome</keyword>
<dbReference type="OrthoDB" id="497541at2759"/>
<dbReference type="AlphaFoldDB" id="A0A0C2XFG7"/>
<feature type="compositionally biased region" description="Basic and acidic residues" evidence="1">
    <location>
        <begin position="335"/>
        <end position="350"/>
    </location>
</feature>
<proteinExistence type="predicted"/>
<sequence>MIQSLHILQDCAYFLTAVLLCLLSAIILQHKKNRSQGSDPSLGEAKKKAKDRSSGGKLIEWTPIDFKYPAITPCNMELADIKPIPYRPFRWGPYHVTMGIRSMNWDDWIELDNQYDRYQRIRAHRILTRDEKVVRVLDDIPRVVRGGGQAAIELVHELAEYLSKRYPLSFRVTRHSPETRSKCQFGWEGAPPIKTITVVPLNATHELPLDLHDGECAAKRAMTISALLVQDDLAIMIEGRDGRHYFQAGAICVPGFWQMEHKIGKTLDEIHLSGHVPQYQEKLQPSLERFFRRLSVDKPVVRNNYFIQLVGSRSDEKLDPDELAWSYTTNGPEDGFEHGDRFAPHDRPEPRPEILRLRTERQTLRRLPKSGAVIFTIRTYVVPIEELVKEAGVAGRLASAIESWPDEVVEYKGRERLGWRRTLMEYLERNDDIG</sequence>
<evidence type="ECO:0000313" key="4">
    <source>
        <dbReference type="Proteomes" id="UP000054549"/>
    </source>
</evidence>
<protein>
    <submittedName>
        <fullName evidence="3">Uncharacterized protein</fullName>
    </submittedName>
</protein>
<keyword evidence="2" id="KW-0472">Membrane</keyword>
<dbReference type="Pfam" id="PF11927">
    <property type="entry name" value="HODM_asu-like"/>
    <property type="match status" value="1"/>
</dbReference>
<feature type="region of interest" description="Disordered" evidence="1">
    <location>
        <begin position="34"/>
        <end position="54"/>
    </location>
</feature>
<gene>
    <name evidence="3" type="ORF">M378DRAFT_185216</name>
</gene>
<keyword evidence="2" id="KW-0812">Transmembrane</keyword>
<dbReference type="EMBL" id="KN818229">
    <property type="protein sequence ID" value="KIL68176.1"/>
    <property type="molecule type" value="Genomic_DNA"/>
</dbReference>
<dbReference type="HOGENOM" id="CLU_025462_0_2_1"/>
<dbReference type="Proteomes" id="UP000054549">
    <property type="component" value="Unassembled WGS sequence"/>
</dbReference>